<dbReference type="Proteomes" id="UP001162541">
    <property type="component" value="Chromosome 1"/>
</dbReference>
<sequence>MALVSSNIITPTASSNLTASSKSVESADVPDFPDSPLKGLSNPNFAPLASSSLNKQQQQQPDSPATPFASAATSTVPSPGEQAEPPPQVNNLLSVGFNQDYGCFSCGTDSGFRVYNCDQFEETLRREFNGGIGLVEMLFRCNILAIVGGGTTPRYPPNKVMIWDDHQRRCIGELSFRSEIRAVRLRRDRIVVVLEYKIYVYNFSDLKLLHQIETIANPKGLCALSPASTPSVLACPGLHKGQVRVEHYGLKKTKFISAHETHLAAFALTWDGRLLATASNKGTLIRIFNTLDGTKLQELRRGADRAEIYSIAFSPNGQWLALSSDKATVHVFSLRAAAGTDDIRVTETQADAHAKKQSKYLVGTAQGTGSGNGKGNVNVGGIGGSLVGGSSSLPFGSGNPGSSLSLFKGVLPKYFSSEWSFAQFRIPVETKAIVAFGPAKDTLIIVGSDGSFIRVWYDSGKGGVMQQQEYKKFMNSDEEGSSKGATTTEHHRRQSSDRF</sequence>
<reference evidence="9" key="3">
    <citation type="journal article" date="2020" name="Curr. Biol.">
        <title>Chromatin organization in early land plants reveals an ancestral association between H3K27me3, transposons, and constitutive heterochromatin.</title>
        <authorList>
            <person name="Montgomery S.A."/>
            <person name="Tanizawa Y."/>
            <person name="Galik B."/>
            <person name="Wang N."/>
            <person name="Ito T."/>
            <person name="Mochizuki T."/>
            <person name="Akimcheva S."/>
            <person name="Bowman J.L."/>
            <person name="Cognat V."/>
            <person name="Marechal-Drouard L."/>
            <person name="Ekker H."/>
            <person name="Hong S.F."/>
            <person name="Kohchi T."/>
            <person name="Lin S.S."/>
            <person name="Liu L.D."/>
            <person name="Nakamura Y."/>
            <person name="Valeeva L.R."/>
            <person name="Shakirov E.V."/>
            <person name="Shippen D.E."/>
            <person name="Wei W.L."/>
            <person name="Yagura M."/>
            <person name="Yamaoka S."/>
            <person name="Yamato K.T."/>
            <person name="Liu C."/>
            <person name="Berger F."/>
        </authorList>
    </citation>
    <scope>NUCLEOTIDE SEQUENCE [LARGE SCALE GENOMIC DNA]</scope>
    <source>
        <strain evidence="9">Tak-1</strain>
    </source>
</reference>
<evidence type="ECO:0000313" key="7">
    <source>
        <dbReference type="EMBL" id="OAE18360.1"/>
    </source>
</evidence>
<evidence type="ECO:0000313" key="8">
    <source>
        <dbReference type="Proteomes" id="UP000077202"/>
    </source>
</evidence>
<feature type="compositionally biased region" description="Polar residues" evidence="5">
    <location>
        <begin position="41"/>
        <end position="62"/>
    </location>
</feature>
<organism evidence="7 8">
    <name type="scientific">Marchantia polymorpha subsp. ruderalis</name>
    <dbReference type="NCBI Taxonomy" id="1480154"/>
    <lineage>
        <taxon>Eukaryota</taxon>
        <taxon>Viridiplantae</taxon>
        <taxon>Streptophyta</taxon>
        <taxon>Embryophyta</taxon>
        <taxon>Marchantiophyta</taxon>
        <taxon>Marchantiopsida</taxon>
        <taxon>Marchantiidae</taxon>
        <taxon>Marchantiales</taxon>
        <taxon>Marchantiaceae</taxon>
        <taxon>Marchantia</taxon>
    </lineage>
</organism>
<dbReference type="GO" id="GO:0034045">
    <property type="term" value="C:phagophore assembly site membrane"/>
    <property type="evidence" value="ECO:0007669"/>
    <property type="project" value="UniProtKB-SubCell"/>
</dbReference>
<evidence type="ECO:0000313" key="9">
    <source>
        <dbReference type="Proteomes" id="UP001162541"/>
    </source>
</evidence>
<evidence type="ECO:0000256" key="5">
    <source>
        <dbReference type="SAM" id="MobiDB-lite"/>
    </source>
</evidence>
<proteinExistence type="inferred from homology"/>
<dbReference type="SUPFAM" id="SSF50978">
    <property type="entry name" value="WD40 repeat-like"/>
    <property type="match status" value="1"/>
</dbReference>
<dbReference type="InterPro" id="IPR001680">
    <property type="entry name" value="WD40_rpt"/>
</dbReference>
<name>A0A176VBY7_MARPO</name>
<dbReference type="Gene3D" id="2.130.10.10">
    <property type="entry name" value="YVTN repeat-like/Quinoprotein amine dehydrogenase"/>
    <property type="match status" value="1"/>
</dbReference>
<comment type="subcellular location">
    <subcellularLocation>
        <location evidence="1">Preautophagosomal structure membrane</location>
        <topology evidence="1">Peripheral membrane protein</topology>
    </subcellularLocation>
</comment>
<evidence type="ECO:0000313" key="6">
    <source>
        <dbReference type="EMBL" id="BBM98881.1"/>
    </source>
</evidence>
<feature type="compositionally biased region" description="Polar residues" evidence="5">
    <location>
        <begin position="14"/>
        <end position="24"/>
    </location>
</feature>
<dbReference type="AlphaFoldDB" id="A0A176VBY7"/>
<reference evidence="7 8" key="1">
    <citation type="submission" date="2016-03" db="EMBL/GenBank/DDBJ databases">
        <title>Mechanisms controlling the formation of the plant cell surface in tip-growing cells are functionally conserved among land plants.</title>
        <authorList>
            <person name="Honkanen S."/>
            <person name="Jones V.A."/>
            <person name="Morieri G."/>
            <person name="Champion C."/>
            <person name="Hetherington A.J."/>
            <person name="Kelly S."/>
            <person name="Saint-Marcoux D."/>
            <person name="Proust H."/>
            <person name="Prescott H."/>
            <person name="Dolan L."/>
        </authorList>
    </citation>
    <scope>NUCLEOTIDE SEQUENCE [LARGE SCALE GENOMIC DNA]</scope>
    <source>
        <strain evidence="8">cv. Tak-1 and cv. Tak-2</strain>
        <tissue evidence="7">Whole gametophyte</tissue>
    </source>
</reference>
<evidence type="ECO:0000256" key="2">
    <source>
        <dbReference type="ARBA" id="ARBA00022574"/>
    </source>
</evidence>
<feature type="compositionally biased region" description="Low complexity" evidence="5">
    <location>
        <begin position="63"/>
        <end position="79"/>
    </location>
</feature>
<dbReference type="Pfam" id="PF21032">
    <property type="entry name" value="PROPPIN"/>
    <property type="match status" value="1"/>
</dbReference>
<dbReference type="Proteomes" id="UP000077202">
    <property type="component" value="Unassembled WGS sequence"/>
</dbReference>
<protein>
    <submittedName>
        <fullName evidence="7">Uncharacterized protein</fullName>
    </submittedName>
</protein>
<evidence type="ECO:0000256" key="4">
    <source>
        <dbReference type="ARBA" id="ARBA00025740"/>
    </source>
</evidence>
<accession>A0A176VBY7</accession>
<feature type="region of interest" description="Disordered" evidence="5">
    <location>
        <begin position="474"/>
        <end position="499"/>
    </location>
</feature>
<feature type="region of interest" description="Disordered" evidence="5">
    <location>
        <begin position="14"/>
        <end position="91"/>
    </location>
</feature>
<gene>
    <name evidence="7" type="ORF">AXG93_2727s1260</name>
    <name evidence="6" type="ORF">Mp_1g16930</name>
</gene>
<reference evidence="6" key="2">
    <citation type="journal article" date="2019" name="Curr. Biol.">
        <title>Chromatin organization in early land plants reveals an ancestral association between H3K27me3, transposons, and constitutive heterochromatin.</title>
        <authorList>
            <person name="Montgomery S.A."/>
            <person name="Tanizawa Y."/>
            <person name="Galik B."/>
            <person name="Wang N."/>
            <person name="Ito T."/>
            <person name="Mochizuki T."/>
            <person name="Akimcheva S."/>
            <person name="Bowman J."/>
            <person name="Cognat V."/>
            <person name="Drouard L."/>
            <person name="Ekker H."/>
            <person name="Houng S."/>
            <person name="Kohchi T."/>
            <person name="Lin S."/>
            <person name="Liu L.D."/>
            <person name="Nakamura Y."/>
            <person name="Valeeva L.R."/>
            <person name="Shakirov E.V."/>
            <person name="Shippen D.E."/>
            <person name="Wei W."/>
            <person name="Yagura M."/>
            <person name="Yamaoka S."/>
            <person name="Yamato K.T."/>
            <person name="Liu C."/>
            <person name="Berger F."/>
        </authorList>
    </citation>
    <scope>NUCLEOTIDE SEQUENCE [LARGE SCALE GENOMIC DNA]</scope>
    <source>
        <strain evidence="6">Tak-1</strain>
    </source>
</reference>
<dbReference type="EMBL" id="AP019866">
    <property type="protein sequence ID" value="BBM98881.1"/>
    <property type="molecule type" value="Genomic_DNA"/>
</dbReference>
<dbReference type="SMART" id="SM00320">
    <property type="entry name" value="WD40"/>
    <property type="match status" value="3"/>
</dbReference>
<keyword evidence="8" id="KW-1185">Reference proteome</keyword>
<dbReference type="InterPro" id="IPR015943">
    <property type="entry name" value="WD40/YVTN_repeat-like_dom_sf"/>
</dbReference>
<dbReference type="PANTHER" id="PTHR11227">
    <property type="entry name" value="WD-REPEAT PROTEIN INTERACTING WITH PHOSPHOINOSIDES WIPI -RELATED"/>
    <property type="match status" value="1"/>
</dbReference>
<evidence type="ECO:0000256" key="3">
    <source>
        <dbReference type="ARBA" id="ARBA00022737"/>
    </source>
</evidence>
<keyword evidence="2" id="KW-0853">WD repeat</keyword>
<dbReference type="EMBL" id="LVLJ01004076">
    <property type="protein sequence ID" value="OAE18360.1"/>
    <property type="molecule type" value="Genomic_DNA"/>
</dbReference>
<dbReference type="InterPro" id="IPR048720">
    <property type="entry name" value="PROPPIN"/>
</dbReference>
<dbReference type="InterPro" id="IPR036322">
    <property type="entry name" value="WD40_repeat_dom_sf"/>
</dbReference>
<comment type="similarity">
    <text evidence="4">Belongs to the WD repeat PROPPIN family.</text>
</comment>
<evidence type="ECO:0000256" key="1">
    <source>
        <dbReference type="ARBA" id="ARBA00004623"/>
    </source>
</evidence>
<keyword evidence="3" id="KW-0677">Repeat</keyword>